<protein>
    <submittedName>
        <fullName evidence="2">Uncharacterized protein</fullName>
    </submittedName>
</protein>
<feature type="chain" id="PRO_5002825822" evidence="1">
    <location>
        <begin position="23"/>
        <end position="280"/>
    </location>
</feature>
<dbReference type="EMBL" id="DS989869">
    <property type="protein sequence ID" value="EDX71834.1"/>
    <property type="molecule type" value="Genomic_DNA"/>
</dbReference>
<dbReference type="RefSeq" id="WP_006105283.1">
    <property type="nucleotide sequence ID" value="NZ_DS989869.1"/>
</dbReference>
<keyword evidence="1" id="KW-0732">Signal</keyword>
<sequence length="280" mass="30269">MNTKVLLPFLITTLLVSGSATPGIGRAEPPIQVAQSIWKPFSSAEGNFTVLMPGTPRQEQDTINTELAPLNLNAFTVERPNEANYLVAYFDLPGDFSTMLQTSGQINEFLTGVVLGLSESMAGQLLNQQTINLNNYSGKAFRMQHSEGVVGRYRLYLVNQRVYLLGVGTSKEKYLQKSIQGFFNSFRLAGGATGTVTPEGATGTVSPPSANLNAQLRQAVCTQNWSQAINVVNRMIGQIDSQDVRQQLVDYKQKLQGFASSDSVVPASELPDCSPGNGGN</sequence>
<evidence type="ECO:0000313" key="3">
    <source>
        <dbReference type="Proteomes" id="UP000003835"/>
    </source>
</evidence>
<reference evidence="2 3" key="1">
    <citation type="submission" date="2008-07" db="EMBL/GenBank/DDBJ databases">
        <authorList>
            <person name="Tandeau de Marsac N."/>
            <person name="Ferriera S."/>
            <person name="Johnson J."/>
            <person name="Kravitz S."/>
            <person name="Beeson K."/>
            <person name="Sutton G."/>
            <person name="Rogers Y.-H."/>
            <person name="Friedman R."/>
            <person name="Frazier M."/>
            <person name="Venter J.C."/>
        </authorList>
    </citation>
    <scope>NUCLEOTIDE SEQUENCE [LARGE SCALE GENOMIC DNA]</scope>
    <source>
        <strain evidence="2 3">PCC 7420</strain>
    </source>
</reference>
<organism evidence="2 3">
    <name type="scientific">Coleofasciculus chthonoplastes PCC 7420</name>
    <dbReference type="NCBI Taxonomy" id="118168"/>
    <lineage>
        <taxon>Bacteria</taxon>
        <taxon>Bacillati</taxon>
        <taxon>Cyanobacteriota</taxon>
        <taxon>Cyanophyceae</taxon>
        <taxon>Coleofasciculales</taxon>
        <taxon>Coleofasciculaceae</taxon>
        <taxon>Coleofasciculus</taxon>
    </lineage>
</organism>
<accession>B4W1X7</accession>
<feature type="signal peptide" evidence="1">
    <location>
        <begin position="1"/>
        <end position="22"/>
    </location>
</feature>
<dbReference type="Proteomes" id="UP000003835">
    <property type="component" value="Unassembled WGS sequence"/>
</dbReference>
<keyword evidence="3" id="KW-1185">Reference proteome</keyword>
<gene>
    <name evidence="2" type="ORF">MC7420_6920</name>
</gene>
<evidence type="ECO:0000313" key="2">
    <source>
        <dbReference type="EMBL" id="EDX71834.1"/>
    </source>
</evidence>
<dbReference type="STRING" id="118168.MC7420_6920"/>
<name>B4W1X7_9CYAN</name>
<dbReference type="eggNOG" id="COG4276">
    <property type="taxonomic scope" value="Bacteria"/>
</dbReference>
<proteinExistence type="predicted"/>
<evidence type="ECO:0000256" key="1">
    <source>
        <dbReference type="SAM" id="SignalP"/>
    </source>
</evidence>
<dbReference type="HOGENOM" id="CLU_992910_0_0_3"/>
<dbReference type="OrthoDB" id="462676at2"/>
<dbReference type="AlphaFoldDB" id="B4W1X7"/>